<feature type="compositionally biased region" description="Basic and acidic residues" evidence="1">
    <location>
        <begin position="78"/>
        <end position="93"/>
    </location>
</feature>
<gene>
    <name evidence="2" type="ORF">Acr_22g0007230</name>
</gene>
<dbReference type="AlphaFoldDB" id="A0A7J0GKM1"/>
<organism evidence="2 3">
    <name type="scientific">Actinidia rufa</name>
    <dbReference type="NCBI Taxonomy" id="165716"/>
    <lineage>
        <taxon>Eukaryota</taxon>
        <taxon>Viridiplantae</taxon>
        <taxon>Streptophyta</taxon>
        <taxon>Embryophyta</taxon>
        <taxon>Tracheophyta</taxon>
        <taxon>Spermatophyta</taxon>
        <taxon>Magnoliopsida</taxon>
        <taxon>eudicotyledons</taxon>
        <taxon>Gunneridae</taxon>
        <taxon>Pentapetalae</taxon>
        <taxon>asterids</taxon>
        <taxon>Ericales</taxon>
        <taxon>Actinidiaceae</taxon>
        <taxon>Actinidia</taxon>
    </lineage>
</organism>
<reference evidence="2 3" key="1">
    <citation type="submission" date="2019-07" db="EMBL/GenBank/DDBJ databases">
        <title>De Novo Assembly of kiwifruit Actinidia rufa.</title>
        <authorList>
            <person name="Sugita-Konishi S."/>
            <person name="Sato K."/>
            <person name="Mori E."/>
            <person name="Abe Y."/>
            <person name="Kisaki G."/>
            <person name="Hamano K."/>
            <person name="Suezawa K."/>
            <person name="Otani M."/>
            <person name="Fukuda T."/>
            <person name="Manabe T."/>
            <person name="Gomi K."/>
            <person name="Tabuchi M."/>
            <person name="Akimitsu K."/>
            <person name="Kataoka I."/>
        </authorList>
    </citation>
    <scope>NUCLEOTIDE SEQUENCE [LARGE SCALE GENOMIC DNA]</scope>
    <source>
        <strain evidence="3">cv. Fuchu</strain>
    </source>
</reference>
<sequence>MHLGLPGDKGAKLLADAQRTTNATSRQRPVRLFLEGGDSWDITIKHLQNQLAEMAQLLVDNKLTKPAQVTKEGPSEGSSKRLKDPPREVRKGSDVNPNVDLESQTDSKFVASSKRRVSSSRAHFGVDLRETINAKQNREGDLRAKLHNCTVAALVKTIILARSIAYTTRSIPREPIPSKLDRVTAPKLGREATVGGDPKAHQGDRSLAQPPTLALPRNLRQPPIRHRICLSSISSFILGTSNRLTMNSVGVKLRLLGIGLPLPKEEERESSSNSLGCICEVSEGRDLWVFLRWVLAVVLVGGFFICRADGESTTVREYHSVIIGTAKYGRRGHGFWSKRRRIPNGDNTANVGELVEMESQSHLILRVTGEMEKIRIGDVRTHGEYSRKSELNEVIASNKAT</sequence>
<feature type="region of interest" description="Disordered" evidence="1">
    <location>
        <begin position="184"/>
        <end position="210"/>
    </location>
</feature>
<evidence type="ECO:0000256" key="1">
    <source>
        <dbReference type="SAM" id="MobiDB-lite"/>
    </source>
</evidence>
<proteinExistence type="predicted"/>
<dbReference type="Proteomes" id="UP000585474">
    <property type="component" value="Unassembled WGS sequence"/>
</dbReference>
<accession>A0A7J0GKM1</accession>
<comment type="caution">
    <text evidence="2">The sequence shown here is derived from an EMBL/GenBank/DDBJ whole genome shotgun (WGS) entry which is preliminary data.</text>
</comment>
<protein>
    <submittedName>
        <fullName evidence="2">Uncharacterized protein</fullName>
    </submittedName>
</protein>
<keyword evidence="3" id="KW-1185">Reference proteome</keyword>
<evidence type="ECO:0000313" key="2">
    <source>
        <dbReference type="EMBL" id="GFZ11325.1"/>
    </source>
</evidence>
<feature type="region of interest" description="Disordered" evidence="1">
    <location>
        <begin position="66"/>
        <end position="116"/>
    </location>
</feature>
<dbReference type="EMBL" id="BJWL01000022">
    <property type="protein sequence ID" value="GFZ11325.1"/>
    <property type="molecule type" value="Genomic_DNA"/>
</dbReference>
<name>A0A7J0GKM1_9ERIC</name>
<evidence type="ECO:0000313" key="3">
    <source>
        <dbReference type="Proteomes" id="UP000585474"/>
    </source>
</evidence>